<sequence length="141" mass="14947">MTAKHLANHFVFPPDLPSSREYAKRNESTSTNTISEVARLSSSQENSQRRESTSANAAANIAGLPYSQENSQRRKSSSANTVAEVAALTAPPEPSFGLIRLEKVEGGARAWISALAALCIILGVWAAVEVLSHAAGEGKRG</sequence>
<keyword evidence="2" id="KW-0812">Transmembrane</keyword>
<feature type="transmembrane region" description="Helical" evidence="2">
    <location>
        <begin position="110"/>
        <end position="128"/>
    </location>
</feature>
<keyword evidence="2" id="KW-0472">Membrane</keyword>
<gene>
    <name evidence="3" type="ORF">TrRE_jg6621</name>
</gene>
<evidence type="ECO:0000313" key="4">
    <source>
        <dbReference type="Proteomes" id="UP001165082"/>
    </source>
</evidence>
<keyword evidence="4" id="KW-1185">Reference proteome</keyword>
<keyword evidence="2" id="KW-1133">Transmembrane helix</keyword>
<reference evidence="3" key="1">
    <citation type="submission" date="2022-07" db="EMBL/GenBank/DDBJ databases">
        <title>Genome analysis of Parmales, a sister group of diatoms, reveals the evolutionary specialization of diatoms from phago-mixotrophs to photoautotrophs.</title>
        <authorList>
            <person name="Ban H."/>
            <person name="Sato S."/>
            <person name="Yoshikawa S."/>
            <person name="Kazumasa Y."/>
            <person name="Nakamura Y."/>
            <person name="Ichinomiya M."/>
            <person name="Saitoh K."/>
            <person name="Sato N."/>
            <person name="Blanc-Mathieu R."/>
            <person name="Endo H."/>
            <person name="Kuwata A."/>
            <person name="Ogata H."/>
        </authorList>
    </citation>
    <scope>NUCLEOTIDE SEQUENCE</scope>
</reference>
<accession>A0A9W7A5N1</accession>
<feature type="region of interest" description="Disordered" evidence="1">
    <location>
        <begin position="1"/>
        <end position="80"/>
    </location>
</feature>
<dbReference type="EMBL" id="BRXZ01003844">
    <property type="protein sequence ID" value="GMH63098.1"/>
    <property type="molecule type" value="Genomic_DNA"/>
</dbReference>
<organism evidence="3 4">
    <name type="scientific">Triparma retinervis</name>
    <dbReference type="NCBI Taxonomy" id="2557542"/>
    <lineage>
        <taxon>Eukaryota</taxon>
        <taxon>Sar</taxon>
        <taxon>Stramenopiles</taxon>
        <taxon>Ochrophyta</taxon>
        <taxon>Bolidophyceae</taxon>
        <taxon>Parmales</taxon>
        <taxon>Triparmaceae</taxon>
        <taxon>Triparma</taxon>
    </lineage>
</organism>
<dbReference type="AlphaFoldDB" id="A0A9W7A5N1"/>
<evidence type="ECO:0000256" key="1">
    <source>
        <dbReference type="SAM" id="MobiDB-lite"/>
    </source>
</evidence>
<protein>
    <submittedName>
        <fullName evidence="3">Uncharacterized protein</fullName>
    </submittedName>
</protein>
<dbReference type="Proteomes" id="UP001165082">
    <property type="component" value="Unassembled WGS sequence"/>
</dbReference>
<name>A0A9W7A5N1_9STRA</name>
<proteinExistence type="predicted"/>
<evidence type="ECO:0000256" key="2">
    <source>
        <dbReference type="SAM" id="Phobius"/>
    </source>
</evidence>
<comment type="caution">
    <text evidence="3">The sequence shown here is derived from an EMBL/GenBank/DDBJ whole genome shotgun (WGS) entry which is preliminary data.</text>
</comment>
<evidence type="ECO:0000313" key="3">
    <source>
        <dbReference type="EMBL" id="GMH63098.1"/>
    </source>
</evidence>